<keyword evidence="3" id="KW-1185">Reference proteome</keyword>
<dbReference type="PANTHER" id="PTHR43194:SF2">
    <property type="entry name" value="PEROXISOMAL MEMBRANE PROTEIN LPX1"/>
    <property type="match status" value="1"/>
</dbReference>
<dbReference type="SUPFAM" id="SSF53474">
    <property type="entry name" value="alpha/beta-Hydrolases"/>
    <property type="match status" value="1"/>
</dbReference>
<gene>
    <name evidence="2" type="ORF">Phou_054450</name>
</gene>
<dbReference type="PRINTS" id="PR00111">
    <property type="entry name" value="ABHYDROLASE"/>
</dbReference>
<keyword evidence="2" id="KW-0378">Hydrolase</keyword>
<dbReference type="PANTHER" id="PTHR43194">
    <property type="entry name" value="HYDROLASE ALPHA/BETA FOLD FAMILY"/>
    <property type="match status" value="1"/>
</dbReference>
<dbReference type="Gene3D" id="3.40.50.1820">
    <property type="entry name" value="alpha/beta hydrolase"/>
    <property type="match status" value="2"/>
</dbReference>
<dbReference type="AlphaFoldDB" id="A0A6V8KKQ1"/>
<protein>
    <submittedName>
        <fullName evidence="2">Hydrolase</fullName>
    </submittedName>
</protein>
<dbReference type="GO" id="GO:0016787">
    <property type="term" value="F:hydrolase activity"/>
    <property type="evidence" value="ECO:0007669"/>
    <property type="project" value="UniProtKB-KW"/>
</dbReference>
<dbReference type="EMBL" id="BLPF01000002">
    <property type="protein sequence ID" value="GFJ81265.1"/>
    <property type="molecule type" value="Genomic_DNA"/>
</dbReference>
<evidence type="ECO:0000313" key="2">
    <source>
        <dbReference type="EMBL" id="GFJ81265.1"/>
    </source>
</evidence>
<evidence type="ECO:0000313" key="3">
    <source>
        <dbReference type="Proteomes" id="UP000482800"/>
    </source>
</evidence>
<name>A0A6V8KKQ1_9ACTN</name>
<reference evidence="2 3" key="2">
    <citation type="submission" date="2020-03" db="EMBL/GenBank/DDBJ databases">
        <authorList>
            <person name="Ichikawa N."/>
            <person name="Kimura A."/>
            <person name="Kitahashi Y."/>
            <person name="Uohara A."/>
        </authorList>
    </citation>
    <scope>NUCLEOTIDE SEQUENCE [LARGE SCALE GENOMIC DNA]</scope>
    <source>
        <strain evidence="2 3">NBRC 108639</strain>
    </source>
</reference>
<sequence>MAELLEPEAAVGQARSVPALMDVTVGELRLSLRVWRPDDQGAATAAPTAPAVLLPATGKTARDWDTIASGLCAKRTVYAVDLRGHGASDWPGTYSLGLLAQDVAGILDRLDAGAVDLVGHSLGGLVACAVAADRPRHVRRLVLEDIGFPHPRPPGHPARPAGDLPFDWRVVEQVRPEIDDPDPGWAGIVARITAPTLLIAGGAASPVPQRHVAELADRLADARLVTVDAGHLVHETVPDAYLETLSAFLESD</sequence>
<proteinExistence type="predicted"/>
<dbReference type="InterPro" id="IPR050228">
    <property type="entry name" value="Carboxylesterase_BioH"/>
</dbReference>
<dbReference type="Pfam" id="PF00561">
    <property type="entry name" value="Abhydrolase_1"/>
    <property type="match status" value="1"/>
</dbReference>
<reference evidence="2 3" key="1">
    <citation type="submission" date="2020-03" db="EMBL/GenBank/DDBJ databases">
        <title>Whole genome shotgun sequence of Phytohabitans houttuyneae NBRC 108639.</title>
        <authorList>
            <person name="Komaki H."/>
            <person name="Tamura T."/>
        </authorList>
    </citation>
    <scope>NUCLEOTIDE SEQUENCE [LARGE SCALE GENOMIC DNA]</scope>
    <source>
        <strain evidence="2 3">NBRC 108639</strain>
    </source>
</reference>
<evidence type="ECO:0000259" key="1">
    <source>
        <dbReference type="Pfam" id="PF00561"/>
    </source>
</evidence>
<feature type="domain" description="AB hydrolase-1" evidence="1">
    <location>
        <begin position="52"/>
        <end position="151"/>
    </location>
</feature>
<organism evidence="2 3">
    <name type="scientific">Phytohabitans houttuyneae</name>
    <dbReference type="NCBI Taxonomy" id="1076126"/>
    <lineage>
        <taxon>Bacteria</taxon>
        <taxon>Bacillati</taxon>
        <taxon>Actinomycetota</taxon>
        <taxon>Actinomycetes</taxon>
        <taxon>Micromonosporales</taxon>
        <taxon>Micromonosporaceae</taxon>
    </lineage>
</organism>
<dbReference type="InterPro" id="IPR029058">
    <property type="entry name" value="AB_hydrolase_fold"/>
</dbReference>
<dbReference type="Proteomes" id="UP000482800">
    <property type="component" value="Unassembled WGS sequence"/>
</dbReference>
<accession>A0A6V8KKQ1</accession>
<dbReference type="InterPro" id="IPR000073">
    <property type="entry name" value="AB_hydrolase_1"/>
</dbReference>
<comment type="caution">
    <text evidence="2">The sequence shown here is derived from an EMBL/GenBank/DDBJ whole genome shotgun (WGS) entry which is preliminary data.</text>
</comment>